<accession>A0ACC3YLW4</accession>
<keyword evidence="2" id="KW-1185">Reference proteome</keyword>
<reference evidence="1 2" key="1">
    <citation type="journal article" date="2020" name="Phytopathology">
        <title>Genome Sequence Resources of Colletotrichum truncatum, C. plurivorum, C. musicola, and C. sojae: Four Species Pathogenic to Soybean (Glycine max).</title>
        <authorList>
            <person name="Rogerio F."/>
            <person name="Boufleur T.R."/>
            <person name="Ciampi-Guillardi M."/>
            <person name="Sukno S.A."/>
            <person name="Thon M.R."/>
            <person name="Massola Junior N.S."/>
            <person name="Baroncelli R."/>
        </authorList>
    </citation>
    <scope>NUCLEOTIDE SEQUENCE [LARGE SCALE GENOMIC DNA]</scope>
    <source>
        <strain evidence="1 2">CMES1059</strain>
    </source>
</reference>
<sequence length="112" mass="12304">MYPFIMSFVAATIDQPLILATPKWCDSNMSKSPEKQLVSPPGAAKTEWGLIGSRIPKQTAKGLAKWHEQADKVWLFASCNETSSTTIARAGLEILCIAFTPGPEIRQRVSKL</sequence>
<proteinExistence type="predicted"/>
<evidence type="ECO:0000313" key="2">
    <source>
        <dbReference type="Proteomes" id="UP000805649"/>
    </source>
</evidence>
<organism evidence="1 2">
    <name type="scientific">Colletotrichum truncatum</name>
    <name type="common">Anthracnose fungus</name>
    <name type="synonym">Colletotrichum capsici</name>
    <dbReference type="NCBI Taxonomy" id="5467"/>
    <lineage>
        <taxon>Eukaryota</taxon>
        <taxon>Fungi</taxon>
        <taxon>Dikarya</taxon>
        <taxon>Ascomycota</taxon>
        <taxon>Pezizomycotina</taxon>
        <taxon>Sordariomycetes</taxon>
        <taxon>Hypocreomycetidae</taxon>
        <taxon>Glomerellales</taxon>
        <taxon>Glomerellaceae</taxon>
        <taxon>Colletotrichum</taxon>
        <taxon>Colletotrichum truncatum species complex</taxon>
    </lineage>
</organism>
<gene>
    <name evidence="1" type="ORF">CTRU02_211795</name>
</gene>
<evidence type="ECO:0000313" key="1">
    <source>
        <dbReference type="EMBL" id="KAL0932832.1"/>
    </source>
</evidence>
<name>A0ACC3YLW4_COLTU</name>
<dbReference type="EMBL" id="VUJX02000008">
    <property type="protein sequence ID" value="KAL0932832.1"/>
    <property type="molecule type" value="Genomic_DNA"/>
</dbReference>
<dbReference type="Proteomes" id="UP000805649">
    <property type="component" value="Unassembled WGS sequence"/>
</dbReference>
<comment type="caution">
    <text evidence="1">The sequence shown here is derived from an EMBL/GenBank/DDBJ whole genome shotgun (WGS) entry which is preliminary data.</text>
</comment>
<protein>
    <submittedName>
        <fullName evidence="1">Uncharacterized protein</fullName>
    </submittedName>
</protein>